<dbReference type="InterPro" id="IPR029479">
    <property type="entry name" value="Nitroreductase"/>
</dbReference>
<dbReference type="SUPFAM" id="SSF55469">
    <property type="entry name" value="FMN-dependent nitroreductase-like"/>
    <property type="match status" value="2"/>
</dbReference>
<dbReference type="NCBIfam" id="NF047509">
    <property type="entry name" value="Rv3131_FMN_oxido"/>
    <property type="match status" value="1"/>
</dbReference>
<proteinExistence type="predicted"/>
<dbReference type="Proteomes" id="UP001499930">
    <property type="component" value="Unassembled WGS sequence"/>
</dbReference>
<dbReference type="PANTHER" id="PTHR23026">
    <property type="entry name" value="NADPH NITROREDUCTASE"/>
    <property type="match status" value="1"/>
</dbReference>
<dbReference type="Pfam" id="PF00881">
    <property type="entry name" value="Nitroreductase"/>
    <property type="match status" value="1"/>
</dbReference>
<evidence type="ECO:0000259" key="2">
    <source>
        <dbReference type="Pfam" id="PF00881"/>
    </source>
</evidence>
<keyword evidence="4" id="KW-1185">Reference proteome</keyword>
<feature type="domain" description="Nitroreductase" evidence="2">
    <location>
        <begin position="119"/>
        <end position="310"/>
    </location>
</feature>
<comment type="caution">
    <text evidence="3">The sequence shown here is derived from an EMBL/GenBank/DDBJ whole genome shotgun (WGS) entry which is preliminary data.</text>
</comment>
<sequence>MNARTIEEITAVVRAAVRAATWAPSVHNTQPWSFGVDGDEIALRADSDRKLRVADPDGRELLISCGAALMNVRLTLRALGYEPRVRVLPDPDRSALLATIRPGAAVAADENARSLYAEIEHRRTHRAGFTTLPVPERLLEALVAEAGGEGVRLTPVRSEAAIRVLAAVTCAAQDVQSQDRLLSLELIRWARPPGSSRQDGVPAEGYPRAPRRTSPHFAQRDYTHGHPWGNDSDQFFSTSTGVVAVLTTKGDSRRNWLAAGQALQRVLLRACAHGLGAAFHTQALEMFHLREFLRQELCSQEYPQMIMRLGVTFDDGGGVRRPVAEVLEEGPSKAASSP</sequence>
<dbReference type="PANTHER" id="PTHR23026:SF123">
    <property type="entry name" value="NAD(P)H NITROREDUCTASE RV3131-RELATED"/>
    <property type="match status" value="1"/>
</dbReference>
<dbReference type="InterPro" id="IPR000415">
    <property type="entry name" value="Nitroreductase-like"/>
</dbReference>
<protein>
    <submittedName>
        <fullName evidence="3">Nitroreductase family protein</fullName>
    </submittedName>
</protein>
<dbReference type="Gene3D" id="3.40.109.10">
    <property type="entry name" value="NADH Oxidase"/>
    <property type="match status" value="2"/>
</dbReference>
<dbReference type="RefSeq" id="WP_344887288.1">
    <property type="nucleotide sequence ID" value="NZ_BAAAWD010000002.1"/>
</dbReference>
<accession>A0ABN3XSP1</accession>
<dbReference type="EMBL" id="BAAAWD010000002">
    <property type="protein sequence ID" value="GAA2987296.1"/>
    <property type="molecule type" value="Genomic_DNA"/>
</dbReference>
<feature type="region of interest" description="Disordered" evidence="1">
    <location>
        <begin position="194"/>
        <end position="214"/>
    </location>
</feature>
<dbReference type="InterPro" id="IPR050627">
    <property type="entry name" value="Nitroreductase/BluB"/>
</dbReference>
<organism evidence="3 4">
    <name type="scientific">Streptosporangium longisporum</name>
    <dbReference type="NCBI Taxonomy" id="46187"/>
    <lineage>
        <taxon>Bacteria</taxon>
        <taxon>Bacillati</taxon>
        <taxon>Actinomycetota</taxon>
        <taxon>Actinomycetes</taxon>
        <taxon>Streptosporangiales</taxon>
        <taxon>Streptosporangiaceae</taxon>
        <taxon>Streptosporangium</taxon>
    </lineage>
</organism>
<name>A0ABN3XSP1_9ACTN</name>
<reference evidence="3 4" key="1">
    <citation type="journal article" date="2019" name="Int. J. Syst. Evol. Microbiol.">
        <title>The Global Catalogue of Microorganisms (GCM) 10K type strain sequencing project: providing services to taxonomists for standard genome sequencing and annotation.</title>
        <authorList>
            <consortium name="The Broad Institute Genomics Platform"/>
            <consortium name="The Broad Institute Genome Sequencing Center for Infectious Disease"/>
            <person name="Wu L."/>
            <person name="Ma J."/>
        </authorList>
    </citation>
    <scope>NUCLEOTIDE SEQUENCE [LARGE SCALE GENOMIC DNA]</scope>
    <source>
        <strain evidence="3 4">JCM 3106</strain>
    </source>
</reference>
<evidence type="ECO:0000313" key="3">
    <source>
        <dbReference type="EMBL" id="GAA2987296.1"/>
    </source>
</evidence>
<evidence type="ECO:0000313" key="4">
    <source>
        <dbReference type="Proteomes" id="UP001499930"/>
    </source>
</evidence>
<evidence type="ECO:0000256" key="1">
    <source>
        <dbReference type="SAM" id="MobiDB-lite"/>
    </source>
</evidence>
<gene>
    <name evidence="3" type="ORF">GCM10017559_03830</name>
</gene>